<keyword evidence="1" id="KW-0812">Transmembrane</keyword>
<feature type="transmembrane region" description="Helical" evidence="1">
    <location>
        <begin position="74"/>
        <end position="94"/>
    </location>
</feature>
<evidence type="ECO:0000313" key="3">
    <source>
        <dbReference type="Proteomes" id="UP000623010"/>
    </source>
</evidence>
<sequence>MTAQLALAACPHRTHHRLKGTTTMSLLTWAALAVGILAMLGLAIGLSDSWFFALLAMACLLGSADAAYRELRLWAIAFLALGAVLTTASGRAIYITSRERRRQ</sequence>
<dbReference type="AlphaFoldDB" id="A0A918RMP8"/>
<gene>
    <name evidence="2" type="ORF">GCM10010389_45510</name>
</gene>
<evidence type="ECO:0000313" key="2">
    <source>
        <dbReference type="EMBL" id="GHA01079.1"/>
    </source>
</evidence>
<proteinExistence type="predicted"/>
<feature type="transmembrane region" description="Helical" evidence="1">
    <location>
        <begin position="26"/>
        <end position="44"/>
    </location>
</feature>
<keyword evidence="1" id="KW-1133">Transmembrane helix</keyword>
<reference evidence="2" key="2">
    <citation type="submission" date="2020-09" db="EMBL/GenBank/DDBJ databases">
        <authorList>
            <person name="Sun Q."/>
            <person name="Ohkuma M."/>
        </authorList>
    </citation>
    <scope>NUCLEOTIDE SEQUENCE</scope>
    <source>
        <strain evidence="2">JCM 5016</strain>
    </source>
</reference>
<dbReference type="EMBL" id="BMWH01000020">
    <property type="protein sequence ID" value="GHA01079.1"/>
    <property type="molecule type" value="Genomic_DNA"/>
</dbReference>
<name>A0A918RMP8_9ACTN</name>
<accession>A0A918RMP8</accession>
<reference evidence="2" key="1">
    <citation type="journal article" date="2014" name="Int. J. Syst. Evol. Microbiol.">
        <title>Complete genome sequence of Corynebacterium casei LMG S-19264T (=DSM 44701T), isolated from a smear-ripened cheese.</title>
        <authorList>
            <consortium name="US DOE Joint Genome Institute (JGI-PGF)"/>
            <person name="Walter F."/>
            <person name="Albersmeier A."/>
            <person name="Kalinowski J."/>
            <person name="Ruckert C."/>
        </authorList>
    </citation>
    <scope>NUCLEOTIDE SEQUENCE</scope>
    <source>
        <strain evidence="2">JCM 5016</strain>
    </source>
</reference>
<organism evidence="2 3">
    <name type="scientific">Streptomyces echinoruber</name>
    <dbReference type="NCBI Taxonomy" id="68898"/>
    <lineage>
        <taxon>Bacteria</taxon>
        <taxon>Bacillati</taxon>
        <taxon>Actinomycetota</taxon>
        <taxon>Actinomycetes</taxon>
        <taxon>Kitasatosporales</taxon>
        <taxon>Streptomycetaceae</taxon>
        <taxon>Streptomyces</taxon>
    </lineage>
</organism>
<dbReference type="Proteomes" id="UP000623010">
    <property type="component" value="Unassembled WGS sequence"/>
</dbReference>
<evidence type="ECO:0000256" key="1">
    <source>
        <dbReference type="SAM" id="Phobius"/>
    </source>
</evidence>
<keyword evidence="1" id="KW-0472">Membrane</keyword>
<comment type="caution">
    <text evidence="2">The sequence shown here is derived from an EMBL/GenBank/DDBJ whole genome shotgun (WGS) entry which is preliminary data.</text>
</comment>
<keyword evidence="3" id="KW-1185">Reference proteome</keyword>
<protein>
    <submittedName>
        <fullName evidence="2">Uncharacterized protein</fullName>
    </submittedName>
</protein>
<dbReference type="RefSeq" id="WP_190059319.1">
    <property type="nucleotide sequence ID" value="NZ_BMWH01000020.1"/>
</dbReference>